<dbReference type="Proteomes" id="UP001595912">
    <property type="component" value="Unassembled WGS sequence"/>
</dbReference>
<proteinExistence type="predicted"/>
<name>A0ABV9WJZ0_9ACTN</name>
<dbReference type="Pfam" id="PF14024">
    <property type="entry name" value="DUF4240"/>
    <property type="match status" value="1"/>
</dbReference>
<sequence>MRLLRRPMAENDFWKLIAVMNGDVDEDAVARLTEALSARRHRDVVAFQERLALALFELDRRELARQPVRFTDDPPDEDPIPLGDDMFLYLRAGIVARGRAVWQAVLAEPSLLAAGTWDECEHLLYVADEVTGDELDTKVSYETGSNERYWPAPDEPEREPWDQGHRLVYVDCRDLADPIHGEKFHEDGSTEPFVSYLPPKYISWDLIEELVLRFSKVVTLNGGLPAEVGAVQLAVTIDFGDEHQLDPVVGEPAEDDEYDVGLVRPVHVTVNAEEARHWTTDRQRSQLSALTASCVLAALPEQHPARPELTRIADDFSSAGKVLKSRLRQERVR</sequence>
<evidence type="ECO:0000313" key="2">
    <source>
        <dbReference type="EMBL" id="MFC5007338.1"/>
    </source>
</evidence>
<dbReference type="EMBL" id="JBHSIU010000121">
    <property type="protein sequence ID" value="MFC5007338.1"/>
    <property type="molecule type" value="Genomic_DNA"/>
</dbReference>
<protein>
    <submittedName>
        <fullName evidence="2">DUF4240 domain-containing protein</fullName>
    </submittedName>
</protein>
<dbReference type="InterPro" id="IPR025334">
    <property type="entry name" value="DUF4240"/>
</dbReference>
<evidence type="ECO:0000259" key="1">
    <source>
        <dbReference type="Pfam" id="PF14024"/>
    </source>
</evidence>
<gene>
    <name evidence="2" type="ORF">ACFPIJ_57205</name>
</gene>
<keyword evidence="3" id="KW-1185">Reference proteome</keyword>
<reference evidence="3" key="1">
    <citation type="journal article" date="2019" name="Int. J. Syst. Evol. Microbiol.">
        <title>The Global Catalogue of Microorganisms (GCM) 10K type strain sequencing project: providing services to taxonomists for standard genome sequencing and annotation.</title>
        <authorList>
            <consortium name="The Broad Institute Genomics Platform"/>
            <consortium name="The Broad Institute Genome Sequencing Center for Infectious Disease"/>
            <person name="Wu L."/>
            <person name="Ma J."/>
        </authorList>
    </citation>
    <scope>NUCLEOTIDE SEQUENCE [LARGE SCALE GENOMIC DNA]</scope>
    <source>
        <strain evidence="3">CGMCC 4.7152</strain>
    </source>
</reference>
<comment type="caution">
    <text evidence="2">The sequence shown here is derived from an EMBL/GenBank/DDBJ whole genome shotgun (WGS) entry which is preliminary data.</text>
</comment>
<dbReference type="RefSeq" id="WP_380127983.1">
    <property type="nucleotide sequence ID" value="NZ_JBHSIU010000121.1"/>
</dbReference>
<accession>A0ABV9WJZ0</accession>
<organism evidence="2 3">
    <name type="scientific">Dactylosporangium cerinum</name>
    <dbReference type="NCBI Taxonomy" id="1434730"/>
    <lineage>
        <taxon>Bacteria</taxon>
        <taxon>Bacillati</taxon>
        <taxon>Actinomycetota</taxon>
        <taxon>Actinomycetes</taxon>
        <taxon>Micromonosporales</taxon>
        <taxon>Micromonosporaceae</taxon>
        <taxon>Dactylosporangium</taxon>
    </lineage>
</organism>
<evidence type="ECO:0000313" key="3">
    <source>
        <dbReference type="Proteomes" id="UP001595912"/>
    </source>
</evidence>
<feature type="domain" description="DUF4240" evidence="1">
    <location>
        <begin position="8"/>
        <end position="129"/>
    </location>
</feature>